<reference evidence="1 2" key="1">
    <citation type="journal article" date="2019" name="Commun. Biol.">
        <title>The bagworm genome reveals a unique fibroin gene that provides high tensile strength.</title>
        <authorList>
            <person name="Kono N."/>
            <person name="Nakamura H."/>
            <person name="Ohtoshi R."/>
            <person name="Tomita M."/>
            <person name="Numata K."/>
            <person name="Arakawa K."/>
        </authorList>
    </citation>
    <scope>NUCLEOTIDE SEQUENCE [LARGE SCALE GENOMIC DNA]</scope>
</reference>
<accession>A0A4C1TJM9</accession>
<evidence type="ECO:0000313" key="1">
    <source>
        <dbReference type="EMBL" id="GBP13501.1"/>
    </source>
</evidence>
<evidence type="ECO:0000313" key="2">
    <source>
        <dbReference type="Proteomes" id="UP000299102"/>
    </source>
</evidence>
<organism evidence="1 2">
    <name type="scientific">Eumeta variegata</name>
    <name type="common">Bagworm moth</name>
    <name type="synonym">Eumeta japonica</name>
    <dbReference type="NCBI Taxonomy" id="151549"/>
    <lineage>
        <taxon>Eukaryota</taxon>
        <taxon>Metazoa</taxon>
        <taxon>Ecdysozoa</taxon>
        <taxon>Arthropoda</taxon>
        <taxon>Hexapoda</taxon>
        <taxon>Insecta</taxon>
        <taxon>Pterygota</taxon>
        <taxon>Neoptera</taxon>
        <taxon>Endopterygota</taxon>
        <taxon>Lepidoptera</taxon>
        <taxon>Glossata</taxon>
        <taxon>Ditrysia</taxon>
        <taxon>Tineoidea</taxon>
        <taxon>Psychidae</taxon>
        <taxon>Oiketicinae</taxon>
        <taxon>Eumeta</taxon>
    </lineage>
</organism>
<comment type="caution">
    <text evidence="1">The sequence shown here is derived from an EMBL/GenBank/DDBJ whole genome shotgun (WGS) entry which is preliminary data.</text>
</comment>
<protein>
    <submittedName>
        <fullName evidence="1">Uncharacterized protein</fullName>
    </submittedName>
</protein>
<keyword evidence="2" id="KW-1185">Reference proteome</keyword>
<dbReference type="AlphaFoldDB" id="A0A4C1TJM9"/>
<proteinExistence type="predicted"/>
<name>A0A4C1TJM9_EUMVA</name>
<gene>
    <name evidence="1" type="ORF">EVAR_4246_1</name>
</gene>
<dbReference type="Proteomes" id="UP000299102">
    <property type="component" value="Unassembled WGS sequence"/>
</dbReference>
<dbReference type="EMBL" id="BGZK01000057">
    <property type="protein sequence ID" value="GBP13501.1"/>
    <property type="molecule type" value="Genomic_DNA"/>
</dbReference>
<sequence>MSIGGGLWLQVRMLSSLFDHSMTAGHLTRSCPHWSVVFNTPYAVVDVTVSNFLGMCLVNRSSYQSIDHGNGPGINNGTYLPMEQPLEYSRRRAHPSASVWRRGVVETYRRSNLKTRFRRPERLNFEFCV</sequence>